<comment type="cofactor">
    <cofactor evidence="1">
        <name>Mg(2+)</name>
        <dbReference type="ChEBI" id="CHEBI:18420"/>
    </cofactor>
</comment>
<dbReference type="SUPFAM" id="SSF56112">
    <property type="entry name" value="Protein kinase-like (PK-like)"/>
    <property type="match status" value="1"/>
</dbReference>
<dbReference type="GO" id="GO:0035556">
    <property type="term" value="P:intracellular signal transduction"/>
    <property type="evidence" value="ECO:0007669"/>
    <property type="project" value="TreeGrafter"/>
</dbReference>
<keyword evidence="6" id="KW-0221">Differentiation</keyword>
<dbReference type="WBParaSite" id="PgR028_g039_t06">
    <property type="protein sequence ID" value="PgR028_g039_t06"/>
    <property type="gene ID" value="PgR028_g039"/>
</dbReference>
<protein>
    <submittedName>
        <fullName evidence="16 17">Protein kinase domain-containing protein</fullName>
    </submittedName>
</protein>
<evidence type="ECO:0000313" key="15">
    <source>
        <dbReference type="Proteomes" id="UP000887569"/>
    </source>
</evidence>
<keyword evidence="12" id="KW-0808">Transferase</keyword>
<comment type="similarity">
    <text evidence="12">Belongs to the protein kinase superfamily.</text>
</comment>
<sequence length="412" mass="47706">SERSAGGTRHCADPLWRAVWAANHQFKLADFSVSKAIRRSLQQLATNRKDRAESASPGFIRERRMSETAARQGNGCYHPGKRCNNISSRQTLSTHHYLECNPHRQTFRGDETPQKYQRLSTKEILNKHGFALAEGAKLGYGRYSKVCKALHIRTGRNIAIKIIDTRKVTQEYRKKFLPREIASWRILNHHNIVTLLAVFDEGSKVFLAMDLAENGDLLTYVQENGAQSERLTQNWMCQLISAVRYMHMRWIAHRDLKLENILLFADKSVKIADFGFCREVKSEADMSLTFCGSKAYSAPEILLGRAYPPFKADVWSLGVIAFVIVTNRMPFDERVSSNTIIVNAQQERSYHYPRNLMISEECQQTIDTMMTFDYENRPNIHEAMNLPWFDIMKPFRRPRNDNIHDTFKQPHY</sequence>
<evidence type="ECO:0000256" key="3">
    <source>
        <dbReference type="ARBA" id="ARBA00022553"/>
    </source>
</evidence>
<dbReference type="GO" id="GO:0000226">
    <property type="term" value="P:microtubule cytoskeleton organization"/>
    <property type="evidence" value="ECO:0007669"/>
    <property type="project" value="TreeGrafter"/>
</dbReference>
<proteinExistence type="inferred from homology"/>
<keyword evidence="4" id="KW-0479">Metal-binding</keyword>
<evidence type="ECO:0000256" key="10">
    <source>
        <dbReference type="ARBA" id="ARBA00022871"/>
    </source>
</evidence>
<feature type="region of interest" description="Disordered" evidence="13">
    <location>
        <begin position="45"/>
        <end position="64"/>
    </location>
</feature>
<dbReference type="GO" id="GO:0005524">
    <property type="term" value="F:ATP binding"/>
    <property type="evidence" value="ECO:0007669"/>
    <property type="project" value="UniProtKB-UniRule"/>
</dbReference>
<dbReference type="GO" id="GO:0005737">
    <property type="term" value="C:cytoplasm"/>
    <property type="evidence" value="ECO:0007669"/>
    <property type="project" value="TreeGrafter"/>
</dbReference>
<keyword evidence="7 11" id="KW-0067">ATP-binding</keyword>
<dbReference type="WBParaSite" id="PgR028_g039_t03">
    <property type="protein sequence ID" value="PgR028_g039_t03"/>
    <property type="gene ID" value="PgR028_g039"/>
</dbReference>
<keyword evidence="5 11" id="KW-0547">Nucleotide-binding</keyword>
<dbReference type="PROSITE" id="PS00108">
    <property type="entry name" value="PROTEIN_KINASE_ST"/>
    <property type="match status" value="1"/>
</dbReference>
<dbReference type="PANTHER" id="PTHR24346">
    <property type="entry name" value="MAP/MICROTUBULE AFFINITY-REGULATING KINASE"/>
    <property type="match status" value="1"/>
</dbReference>
<keyword evidence="15" id="KW-1185">Reference proteome</keyword>
<dbReference type="FunFam" id="1.10.510.10:FF:000571">
    <property type="entry name" value="Maternal embryonic leucine zipper kinase"/>
    <property type="match status" value="1"/>
</dbReference>
<keyword evidence="12" id="KW-0418">Kinase</keyword>
<evidence type="ECO:0000256" key="7">
    <source>
        <dbReference type="ARBA" id="ARBA00022840"/>
    </source>
</evidence>
<keyword evidence="2" id="KW-0217">Developmental protein</keyword>
<feature type="binding site" evidence="11">
    <location>
        <position position="161"/>
    </location>
    <ligand>
        <name>ATP</name>
        <dbReference type="ChEBI" id="CHEBI:30616"/>
    </ligand>
</feature>
<evidence type="ECO:0000256" key="2">
    <source>
        <dbReference type="ARBA" id="ARBA00022473"/>
    </source>
</evidence>
<accession>A0A915B5X0</accession>
<evidence type="ECO:0000256" key="9">
    <source>
        <dbReference type="ARBA" id="ARBA00022843"/>
    </source>
</evidence>
<name>A0A915B5X0_PARUN</name>
<keyword evidence="3" id="KW-0597">Phosphoprotein</keyword>
<evidence type="ECO:0000313" key="17">
    <source>
        <dbReference type="WBParaSite" id="PgR028_g039_t06"/>
    </source>
</evidence>
<evidence type="ECO:0000256" key="12">
    <source>
        <dbReference type="RuleBase" id="RU000304"/>
    </source>
</evidence>
<evidence type="ECO:0000256" key="5">
    <source>
        <dbReference type="ARBA" id="ARBA00022741"/>
    </source>
</evidence>
<dbReference type="Pfam" id="PF00069">
    <property type="entry name" value="Pkinase"/>
    <property type="match status" value="1"/>
</dbReference>
<dbReference type="Proteomes" id="UP000887569">
    <property type="component" value="Unplaced"/>
</dbReference>
<dbReference type="InterPro" id="IPR011009">
    <property type="entry name" value="Kinase-like_dom_sf"/>
</dbReference>
<evidence type="ECO:0000313" key="16">
    <source>
        <dbReference type="WBParaSite" id="PgR028_g039_t03"/>
    </source>
</evidence>
<evidence type="ECO:0000256" key="1">
    <source>
        <dbReference type="ARBA" id="ARBA00001946"/>
    </source>
</evidence>
<dbReference type="PROSITE" id="PS50011">
    <property type="entry name" value="PROTEIN_KINASE_DOM"/>
    <property type="match status" value="1"/>
</dbReference>
<dbReference type="GO" id="GO:0050321">
    <property type="term" value="F:tau-protein kinase activity"/>
    <property type="evidence" value="ECO:0007669"/>
    <property type="project" value="TreeGrafter"/>
</dbReference>
<feature type="domain" description="Protein kinase" evidence="14">
    <location>
        <begin position="132"/>
        <end position="389"/>
    </location>
</feature>
<keyword evidence="8" id="KW-0460">Magnesium</keyword>
<dbReference type="PANTHER" id="PTHR24346:SF102">
    <property type="entry name" value="TESTIS-SPECIFIC SERINE_THREONINE-PROTEIN KINASE 1"/>
    <property type="match status" value="1"/>
</dbReference>
<keyword evidence="9" id="KW-0832">Ubl conjugation</keyword>
<evidence type="ECO:0000259" key="14">
    <source>
        <dbReference type="PROSITE" id="PS50011"/>
    </source>
</evidence>
<dbReference type="GO" id="GO:0030154">
    <property type="term" value="P:cell differentiation"/>
    <property type="evidence" value="ECO:0007669"/>
    <property type="project" value="UniProtKB-KW"/>
</dbReference>
<dbReference type="InterPro" id="IPR008271">
    <property type="entry name" value="Ser/Thr_kinase_AS"/>
</dbReference>
<keyword evidence="12" id="KW-0723">Serine/threonine-protein kinase</keyword>
<keyword evidence="10" id="KW-0744">Spermatogenesis</keyword>
<dbReference type="PROSITE" id="PS00107">
    <property type="entry name" value="PROTEIN_KINASE_ATP"/>
    <property type="match status" value="1"/>
</dbReference>
<organism evidence="15 16">
    <name type="scientific">Parascaris univalens</name>
    <name type="common">Nematode worm</name>
    <dbReference type="NCBI Taxonomy" id="6257"/>
    <lineage>
        <taxon>Eukaryota</taxon>
        <taxon>Metazoa</taxon>
        <taxon>Ecdysozoa</taxon>
        <taxon>Nematoda</taxon>
        <taxon>Chromadorea</taxon>
        <taxon>Rhabditida</taxon>
        <taxon>Spirurina</taxon>
        <taxon>Ascaridomorpha</taxon>
        <taxon>Ascaridoidea</taxon>
        <taxon>Ascarididae</taxon>
        <taxon>Parascaris</taxon>
    </lineage>
</organism>
<evidence type="ECO:0000256" key="13">
    <source>
        <dbReference type="SAM" id="MobiDB-lite"/>
    </source>
</evidence>
<dbReference type="SMART" id="SM00220">
    <property type="entry name" value="S_TKc"/>
    <property type="match status" value="1"/>
</dbReference>
<reference evidence="16 17" key="1">
    <citation type="submission" date="2022-11" db="UniProtKB">
        <authorList>
            <consortium name="WormBaseParasite"/>
        </authorList>
    </citation>
    <scope>IDENTIFICATION</scope>
</reference>
<evidence type="ECO:0000256" key="4">
    <source>
        <dbReference type="ARBA" id="ARBA00022723"/>
    </source>
</evidence>
<dbReference type="InterPro" id="IPR017441">
    <property type="entry name" value="Protein_kinase_ATP_BS"/>
</dbReference>
<evidence type="ECO:0000256" key="6">
    <source>
        <dbReference type="ARBA" id="ARBA00022782"/>
    </source>
</evidence>
<dbReference type="InterPro" id="IPR000719">
    <property type="entry name" value="Prot_kinase_dom"/>
</dbReference>
<dbReference type="GO" id="GO:0007283">
    <property type="term" value="P:spermatogenesis"/>
    <property type="evidence" value="ECO:0007669"/>
    <property type="project" value="UniProtKB-KW"/>
</dbReference>
<dbReference type="Gene3D" id="1.10.510.10">
    <property type="entry name" value="Transferase(Phosphotransferase) domain 1"/>
    <property type="match status" value="1"/>
</dbReference>
<evidence type="ECO:0000256" key="8">
    <source>
        <dbReference type="ARBA" id="ARBA00022842"/>
    </source>
</evidence>
<evidence type="ECO:0000256" key="11">
    <source>
        <dbReference type="PROSITE-ProRule" id="PRU10141"/>
    </source>
</evidence>
<dbReference type="GO" id="GO:0000287">
    <property type="term" value="F:magnesium ion binding"/>
    <property type="evidence" value="ECO:0007669"/>
    <property type="project" value="UniProtKB-ARBA"/>
</dbReference>
<dbReference type="AlphaFoldDB" id="A0A915B5X0"/>